<dbReference type="GO" id="GO:0016874">
    <property type="term" value="F:ligase activity"/>
    <property type="evidence" value="ECO:0007669"/>
    <property type="project" value="UniProtKB-KW"/>
</dbReference>
<protein>
    <submittedName>
        <fullName evidence="2">E3 ubiquitin- ligase ARI4</fullName>
    </submittedName>
</protein>
<proteinExistence type="predicted"/>
<evidence type="ECO:0000256" key="1">
    <source>
        <dbReference type="SAM" id="MobiDB-lite"/>
    </source>
</evidence>
<evidence type="ECO:0000313" key="3">
    <source>
        <dbReference type="Proteomes" id="UP000554235"/>
    </source>
</evidence>
<name>A0A8H4L7U7_9HYPO</name>
<feature type="compositionally biased region" description="Basic and acidic residues" evidence="1">
    <location>
        <begin position="399"/>
        <end position="416"/>
    </location>
</feature>
<keyword evidence="3" id="KW-1185">Reference proteome</keyword>
<evidence type="ECO:0000313" key="2">
    <source>
        <dbReference type="EMBL" id="KAF4463766.1"/>
    </source>
</evidence>
<dbReference type="Proteomes" id="UP000554235">
    <property type="component" value="Unassembled WGS sequence"/>
</dbReference>
<dbReference type="OrthoDB" id="10009520at2759"/>
<comment type="caution">
    <text evidence="2">The sequence shown here is derived from an EMBL/GenBank/DDBJ whole genome shotgun (WGS) entry which is preliminary data.</text>
</comment>
<accession>A0A8H4L7U7</accession>
<dbReference type="EMBL" id="JAADYS010001312">
    <property type="protein sequence ID" value="KAF4463766.1"/>
    <property type="molecule type" value="Genomic_DNA"/>
</dbReference>
<keyword evidence="2" id="KW-0436">Ligase</keyword>
<gene>
    <name evidence="2" type="ORF">FALBO_9412</name>
</gene>
<reference evidence="2 3" key="1">
    <citation type="submission" date="2020-01" db="EMBL/GenBank/DDBJ databases">
        <title>Identification and distribution of gene clusters putatively required for synthesis of sphingolipid metabolism inhibitors in phylogenetically diverse species of the filamentous fungus Fusarium.</title>
        <authorList>
            <person name="Kim H.-S."/>
            <person name="Busman M."/>
            <person name="Brown D.W."/>
            <person name="Divon H."/>
            <person name="Uhlig S."/>
            <person name="Proctor R.H."/>
        </authorList>
    </citation>
    <scope>NUCLEOTIDE SEQUENCE [LARGE SCALE GENOMIC DNA]</scope>
    <source>
        <strain evidence="2 3">NRRL 20459</strain>
    </source>
</reference>
<feature type="region of interest" description="Disordered" evidence="1">
    <location>
        <begin position="389"/>
        <end position="437"/>
    </location>
</feature>
<organism evidence="2 3">
    <name type="scientific">Fusarium albosuccineum</name>
    <dbReference type="NCBI Taxonomy" id="1237068"/>
    <lineage>
        <taxon>Eukaryota</taxon>
        <taxon>Fungi</taxon>
        <taxon>Dikarya</taxon>
        <taxon>Ascomycota</taxon>
        <taxon>Pezizomycotina</taxon>
        <taxon>Sordariomycetes</taxon>
        <taxon>Hypocreomycetidae</taxon>
        <taxon>Hypocreales</taxon>
        <taxon>Nectriaceae</taxon>
        <taxon>Fusarium</taxon>
        <taxon>Fusarium decemcellulare species complex</taxon>
    </lineage>
</organism>
<sequence length="546" mass="62475">MAGAGDAWDRVHPELIDLMFRHEVVPNQDVTEETLARTIFLAIELADPFEQADIVSRIVSEEEVARQRLQNPDVRNIQHRIALDAAERRAALCATPEPERQVERHQGPNLGECLICGEQGHITTACRHAYCLPCLRESIRLGLQSENDFPPRCCEHFTEETIRLAQRPALVHLFRQLEEEVQVPVPDRLYCHDRSCATFIPPGGRGECPACGLGTCERCQAMAHEGECEEGEIVENVWETMDRNQCICSAHFCFVCGERWKTCECPLYGGHDQMVPIRLRPGLKPEQFRRERRQVDHAEPAPVENLRIPQLRPRPGEQAFDVGHLARRGRIRPLHQPGELRLPILGPQGEAEAEPLLHVGLQQRDNNWRPNQAIAGEAPRNEELVPGRQQGIIPNPQPADHRLVGRNELDRERPDEFNLPLRRRARSPPRDPGPARHQEQLFAGRFAEINDLLEEQWVPPGAGFVPRGARGWWRDQENENLMVRIQVLGRANNMLLRDTIVQARRARRTGGQREIQDAEEELRWREDRWIEIGSLLDELRQIVPVG</sequence>
<dbReference type="AlphaFoldDB" id="A0A8H4L7U7"/>